<keyword evidence="3" id="KW-0997">Cell inner membrane</keyword>
<evidence type="ECO:0000256" key="4">
    <source>
        <dbReference type="ARBA" id="ARBA00022679"/>
    </source>
</evidence>
<evidence type="ECO:0000256" key="2">
    <source>
        <dbReference type="ARBA" id="ARBA00022475"/>
    </source>
</evidence>
<dbReference type="InterPro" id="IPR004960">
    <property type="entry name" value="LipA_acyltrans"/>
</dbReference>
<reference evidence="7" key="2">
    <citation type="journal article" date="2021" name="Microbiome">
        <title>Successional dynamics and alternative stable states in a saline activated sludge microbial community over 9 years.</title>
        <authorList>
            <person name="Wang Y."/>
            <person name="Ye J."/>
            <person name="Ju F."/>
            <person name="Liu L."/>
            <person name="Boyd J.A."/>
            <person name="Deng Y."/>
            <person name="Parks D.H."/>
            <person name="Jiang X."/>
            <person name="Yin X."/>
            <person name="Woodcroft B.J."/>
            <person name="Tyson G.W."/>
            <person name="Hugenholtz P."/>
            <person name="Polz M.F."/>
            <person name="Zhang T."/>
        </authorList>
    </citation>
    <scope>NUCLEOTIDE SEQUENCE</scope>
    <source>
        <strain evidence="7">HKST-UBA14</strain>
    </source>
</reference>
<evidence type="ECO:0000256" key="5">
    <source>
        <dbReference type="ARBA" id="ARBA00023136"/>
    </source>
</evidence>
<evidence type="ECO:0000256" key="1">
    <source>
        <dbReference type="ARBA" id="ARBA00004533"/>
    </source>
</evidence>
<dbReference type="Pfam" id="PF03279">
    <property type="entry name" value="Lip_A_acyltrans"/>
    <property type="match status" value="1"/>
</dbReference>
<dbReference type="GO" id="GO:0005886">
    <property type="term" value="C:plasma membrane"/>
    <property type="evidence" value="ECO:0007669"/>
    <property type="project" value="UniProtKB-SubCell"/>
</dbReference>
<protein>
    <submittedName>
        <fullName evidence="7">Uncharacterized protein</fullName>
    </submittedName>
</protein>
<dbReference type="GO" id="GO:0016746">
    <property type="term" value="F:acyltransferase activity"/>
    <property type="evidence" value="ECO:0007669"/>
    <property type="project" value="UniProtKB-KW"/>
</dbReference>
<keyword evidence="2" id="KW-1003">Cell membrane</keyword>
<keyword evidence="5" id="KW-0472">Membrane</keyword>
<proteinExistence type="predicted"/>
<organism evidence="7 8">
    <name type="scientific">Candidatus Dojkabacteria bacterium</name>
    <dbReference type="NCBI Taxonomy" id="2099670"/>
    <lineage>
        <taxon>Bacteria</taxon>
        <taxon>Candidatus Dojkabacteria</taxon>
    </lineage>
</organism>
<evidence type="ECO:0000256" key="6">
    <source>
        <dbReference type="ARBA" id="ARBA00023315"/>
    </source>
</evidence>
<sequence length="354" mass="38551">MTEQKLPLDSRPQPDLNQEQLAQLNRLAQIQPERVETLQPPTPLGRTFLRATNRILGGMRSSFRTTAEFIAPDGSTDQEKDHLAANMLIARLNDEVGMGARFLAKSTGEAIGLKVNPESMQTLDEAMLFAANEYGGAIIATMHTGGLKAGTIELPDHLPSGSEIDMIVESAGDTIPKIAKGKAIVRAHTVGKPADLLQGPANDSYDKAMHLLHAGEEQEVNARRIAAVRQAVGNFKQDNENGQFLLLAVDRPELAGSTVDVAQFNTVRRLPSSPAKLSASTGRPVILVYPRITNGELHIDVGEPIMATSRDSDSIQAATQTLATQMEQLVRAHPDQWVVNRPIDEIWPYAKHEE</sequence>
<reference evidence="7" key="1">
    <citation type="submission" date="2020-04" db="EMBL/GenBank/DDBJ databases">
        <authorList>
            <person name="Zhang T."/>
        </authorList>
    </citation>
    <scope>NUCLEOTIDE SEQUENCE</scope>
    <source>
        <strain evidence="7">HKST-UBA14</strain>
    </source>
</reference>
<evidence type="ECO:0000313" key="7">
    <source>
        <dbReference type="EMBL" id="MCA9383068.1"/>
    </source>
</evidence>
<dbReference type="EMBL" id="JAGQLK010000024">
    <property type="protein sequence ID" value="MCA9383068.1"/>
    <property type="molecule type" value="Genomic_DNA"/>
</dbReference>
<dbReference type="GO" id="GO:0009247">
    <property type="term" value="P:glycolipid biosynthetic process"/>
    <property type="evidence" value="ECO:0007669"/>
    <property type="project" value="UniProtKB-ARBA"/>
</dbReference>
<dbReference type="PANTHER" id="PTHR30606:SF10">
    <property type="entry name" value="PHOSPHATIDYLINOSITOL MANNOSIDE ACYLTRANSFERASE"/>
    <property type="match status" value="1"/>
</dbReference>
<dbReference type="AlphaFoldDB" id="A0A955RIT4"/>
<dbReference type="Proteomes" id="UP000783287">
    <property type="component" value="Unassembled WGS sequence"/>
</dbReference>
<evidence type="ECO:0000313" key="8">
    <source>
        <dbReference type="Proteomes" id="UP000783287"/>
    </source>
</evidence>
<comment type="caution">
    <text evidence="7">The sequence shown here is derived from an EMBL/GenBank/DDBJ whole genome shotgun (WGS) entry which is preliminary data.</text>
</comment>
<name>A0A955RIT4_9BACT</name>
<comment type="subcellular location">
    <subcellularLocation>
        <location evidence="1">Cell inner membrane</location>
    </subcellularLocation>
</comment>
<accession>A0A955RIT4</accession>
<evidence type="ECO:0000256" key="3">
    <source>
        <dbReference type="ARBA" id="ARBA00022519"/>
    </source>
</evidence>
<keyword evidence="6" id="KW-0012">Acyltransferase</keyword>
<gene>
    <name evidence="7" type="ORF">KC909_01765</name>
</gene>
<dbReference type="PANTHER" id="PTHR30606">
    <property type="entry name" value="LIPID A BIOSYNTHESIS LAUROYL ACYLTRANSFERASE"/>
    <property type="match status" value="1"/>
</dbReference>
<keyword evidence="4" id="KW-0808">Transferase</keyword>